<dbReference type="EMBL" id="JBHULH010000012">
    <property type="protein sequence ID" value="MFD2568857.1"/>
    <property type="molecule type" value="Genomic_DNA"/>
</dbReference>
<accession>A0ABW5LVN7</accession>
<reference evidence="3" key="1">
    <citation type="journal article" date="2019" name="Int. J. Syst. Evol. Microbiol.">
        <title>The Global Catalogue of Microorganisms (GCM) 10K type strain sequencing project: providing services to taxonomists for standard genome sequencing and annotation.</title>
        <authorList>
            <consortium name="The Broad Institute Genomics Platform"/>
            <consortium name="The Broad Institute Genome Sequencing Center for Infectious Disease"/>
            <person name="Wu L."/>
            <person name="Ma J."/>
        </authorList>
    </citation>
    <scope>NUCLEOTIDE SEQUENCE [LARGE SCALE GENOMIC DNA]</scope>
    <source>
        <strain evidence="3">KCTC 52127</strain>
    </source>
</reference>
<feature type="chain" id="PRO_5045772959" evidence="1">
    <location>
        <begin position="23"/>
        <end position="171"/>
    </location>
</feature>
<dbReference type="Proteomes" id="UP001597508">
    <property type="component" value="Unassembled WGS sequence"/>
</dbReference>
<keyword evidence="1" id="KW-0732">Signal</keyword>
<dbReference type="RefSeq" id="WP_379667563.1">
    <property type="nucleotide sequence ID" value="NZ_JBHULH010000012.1"/>
</dbReference>
<evidence type="ECO:0000313" key="2">
    <source>
        <dbReference type="EMBL" id="MFD2568857.1"/>
    </source>
</evidence>
<evidence type="ECO:0000313" key="3">
    <source>
        <dbReference type="Proteomes" id="UP001597508"/>
    </source>
</evidence>
<keyword evidence="3" id="KW-1185">Reference proteome</keyword>
<comment type="caution">
    <text evidence="2">The sequence shown here is derived from an EMBL/GenBank/DDBJ whole genome shotgun (WGS) entry which is preliminary data.</text>
</comment>
<proteinExistence type="predicted"/>
<protein>
    <submittedName>
        <fullName evidence="2">Uncharacterized protein</fullName>
    </submittedName>
</protein>
<name>A0ABW5LVN7_9FLAO</name>
<feature type="signal peptide" evidence="1">
    <location>
        <begin position="1"/>
        <end position="22"/>
    </location>
</feature>
<organism evidence="2 3">
    <name type="scientific">Pseudotenacibaculum haliotis</name>
    <dbReference type="NCBI Taxonomy" id="1862138"/>
    <lineage>
        <taxon>Bacteria</taxon>
        <taxon>Pseudomonadati</taxon>
        <taxon>Bacteroidota</taxon>
        <taxon>Flavobacteriia</taxon>
        <taxon>Flavobacteriales</taxon>
        <taxon>Flavobacteriaceae</taxon>
        <taxon>Pseudotenacibaculum</taxon>
    </lineage>
</organism>
<evidence type="ECO:0000256" key="1">
    <source>
        <dbReference type="SAM" id="SignalP"/>
    </source>
</evidence>
<gene>
    <name evidence="2" type="ORF">ACFSRZ_15890</name>
</gene>
<sequence>MIRVITFLLLMFATATTNVASAQVKKAPCDTEKHNEFNFWVGDWNVYNKQGKLIGANKILKMHSNCVMQENWVSKTSNSRGTSYNYVDLTDNTWNQLWVDNSGYSLVLKGNLVDGKMVLKSDLVKGKKGEYYNRITWTPNKDGSVTQVWEFISTQGKVIQEAFRGIYKKKN</sequence>